<organism evidence="1 2">
    <name type="scientific">Phytophthora sojae (strain P6497)</name>
    <name type="common">Soybean stem and root rot agent</name>
    <name type="synonym">Phytophthora megasperma f. sp. glycines</name>
    <dbReference type="NCBI Taxonomy" id="1094619"/>
    <lineage>
        <taxon>Eukaryota</taxon>
        <taxon>Sar</taxon>
        <taxon>Stramenopiles</taxon>
        <taxon>Oomycota</taxon>
        <taxon>Peronosporomycetes</taxon>
        <taxon>Peronosporales</taxon>
        <taxon>Peronosporaceae</taxon>
        <taxon>Phytophthora</taxon>
    </lineage>
</organism>
<dbReference type="GeneID" id="20655524"/>
<dbReference type="KEGG" id="psoj:PHYSODRAFT_482643"/>
<dbReference type="OMA" id="TKIVNHY"/>
<reference evidence="1 2" key="1">
    <citation type="journal article" date="2006" name="Science">
        <title>Phytophthora genome sequences uncover evolutionary origins and mechanisms of pathogenesis.</title>
        <authorList>
            <person name="Tyler B.M."/>
            <person name="Tripathy S."/>
            <person name="Zhang X."/>
            <person name="Dehal P."/>
            <person name="Jiang R.H."/>
            <person name="Aerts A."/>
            <person name="Arredondo F.D."/>
            <person name="Baxter L."/>
            <person name="Bensasson D."/>
            <person name="Beynon J.L."/>
            <person name="Chapman J."/>
            <person name="Damasceno C.M."/>
            <person name="Dorrance A.E."/>
            <person name="Dou D."/>
            <person name="Dickerman A.W."/>
            <person name="Dubchak I.L."/>
            <person name="Garbelotto M."/>
            <person name="Gijzen M."/>
            <person name="Gordon S.G."/>
            <person name="Govers F."/>
            <person name="Grunwald N.J."/>
            <person name="Huang W."/>
            <person name="Ivors K.L."/>
            <person name="Jones R.W."/>
            <person name="Kamoun S."/>
            <person name="Krampis K."/>
            <person name="Lamour K.H."/>
            <person name="Lee M.K."/>
            <person name="McDonald W.H."/>
            <person name="Medina M."/>
            <person name="Meijer H.J."/>
            <person name="Nordberg E.K."/>
            <person name="Maclean D.J."/>
            <person name="Ospina-Giraldo M.D."/>
            <person name="Morris P.F."/>
            <person name="Phuntumart V."/>
            <person name="Putnam N.H."/>
            <person name="Rash S."/>
            <person name="Rose J.K."/>
            <person name="Sakihama Y."/>
            <person name="Salamov A.A."/>
            <person name="Savidor A."/>
            <person name="Scheuring C.F."/>
            <person name="Smith B.M."/>
            <person name="Sobral B.W."/>
            <person name="Terry A."/>
            <person name="Torto-Alalibo T.A."/>
            <person name="Win J."/>
            <person name="Xu Z."/>
            <person name="Zhang H."/>
            <person name="Grigoriev I.V."/>
            <person name="Rokhsar D.S."/>
            <person name="Boore J.L."/>
        </authorList>
    </citation>
    <scope>NUCLEOTIDE SEQUENCE [LARGE SCALE GENOMIC DNA]</scope>
    <source>
        <strain evidence="1 2">P6497</strain>
    </source>
</reference>
<dbReference type="Proteomes" id="UP000002640">
    <property type="component" value="Unassembled WGS sequence"/>
</dbReference>
<sequence length="105" mass="12470">MINLLYAALVQFRVEIQVFTCFSCEETACCIRAIIDHCSEVALNCHRILPRLWFERPFLLEEESQFERFLVSTKIVNHYAAQSLLHKICIDDLFLKRYRDTGIWI</sequence>
<protein>
    <submittedName>
        <fullName evidence="1">Uncharacterized protein</fullName>
    </submittedName>
</protein>
<dbReference type="AlphaFoldDB" id="G4YZF7"/>
<evidence type="ECO:0000313" key="1">
    <source>
        <dbReference type="EMBL" id="EGZ25163.1"/>
    </source>
</evidence>
<evidence type="ECO:0000313" key="2">
    <source>
        <dbReference type="Proteomes" id="UP000002640"/>
    </source>
</evidence>
<gene>
    <name evidence="1" type="ORF">PHYSODRAFT_482643</name>
</gene>
<dbReference type="RefSeq" id="XP_009520451.1">
    <property type="nucleotide sequence ID" value="XM_009522156.1"/>
</dbReference>
<name>G4YZF7_PHYSP</name>
<keyword evidence="2" id="KW-1185">Reference proteome</keyword>
<dbReference type="EMBL" id="JH159152">
    <property type="protein sequence ID" value="EGZ25163.1"/>
    <property type="molecule type" value="Genomic_DNA"/>
</dbReference>
<accession>G4YZF7</accession>
<proteinExistence type="predicted"/>
<dbReference type="InParanoid" id="G4YZF7"/>